<evidence type="ECO:0000256" key="1">
    <source>
        <dbReference type="SAM" id="MobiDB-lite"/>
    </source>
</evidence>
<dbReference type="Proteomes" id="UP000183567">
    <property type="component" value="Unassembled WGS sequence"/>
</dbReference>
<sequence>SSQPAVRPRPHPTVPKPKTITESPVIASNVLVGGFDDEGLDDAIERDTAMQAVGKVYGIQQSIEIISGSESEGDLAELTSMEQALLEMHGRSIGPAAKVAKRKVDELEVSETSFSDDETAMQVDSPIPEKEQSVRKTTSTSATITTGSRSVTVPPVKKLKKEPSELSLASVGSSIPPSQPPSLFATMTRSASGAQEVIKPRHQYRNSDLPVPADSKWVKPFLNTAILWAGSQDNLWEISELQMADALQEIFDVVYLDVPYKVTTNGAVFAIVSSIIGSHKLLPSRFCI</sequence>
<protein>
    <submittedName>
        <fullName evidence="2">Uncharacterized protein</fullName>
    </submittedName>
</protein>
<reference evidence="2 3" key="1">
    <citation type="submission" date="2016-03" db="EMBL/GenBank/DDBJ databases">
        <title>Comparative genomics of the ectomycorrhizal sister species Rhizopogon vinicolor and Rhizopogon vesiculosus (Basidiomycota: Boletales) reveals a divergence of the mating type B locus.</title>
        <authorList>
            <person name="Mujic A.B."/>
            <person name="Kuo A."/>
            <person name="Tritt A."/>
            <person name="Lipzen A."/>
            <person name="Chen C."/>
            <person name="Johnson J."/>
            <person name="Sharma A."/>
            <person name="Barry K."/>
            <person name="Grigoriev I.V."/>
            <person name="Spatafora J.W."/>
        </authorList>
    </citation>
    <scope>NUCLEOTIDE SEQUENCE [LARGE SCALE GENOMIC DNA]</scope>
    <source>
        <strain evidence="2 3">AM-OR11-056</strain>
    </source>
</reference>
<keyword evidence="3" id="KW-1185">Reference proteome</keyword>
<evidence type="ECO:0000313" key="3">
    <source>
        <dbReference type="Proteomes" id="UP000183567"/>
    </source>
</evidence>
<feature type="region of interest" description="Disordered" evidence="1">
    <location>
        <begin position="1"/>
        <end position="22"/>
    </location>
</feature>
<feature type="compositionally biased region" description="Low complexity" evidence="1">
    <location>
        <begin position="137"/>
        <end position="153"/>
    </location>
</feature>
<organism evidence="2 3">
    <name type="scientific">Rhizopogon vesiculosus</name>
    <dbReference type="NCBI Taxonomy" id="180088"/>
    <lineage>
        <taxon>Eukaryota</taxon>
        <taxon>Fungi</taxon>
        <taxon>Dikarya</taxon>
        <taxon>Basidiomycota</taxon>
        <taxon>Agaricomycotina</taxon>
        <taxon>Agaricomycetes</taxon>
        <taxon>Agaricomycetidae</taxon>
        <taxon>Boletales</taxon>
        <taxon>Suillineae</taxon>
        <taxon>Rhizopogonaceae</taxon>
        <taxon>Rhizopogon</taxon>
    </lineage>
</organism>
<evidence type="ECO:0000313" key="2">
    <source>
        <dbReference type="EMBL" id="OJA18667.1"/>
    </source>
</evidence>
<dbReference type="EMBL" id="LVVM01001361">
    <property type="protein sequence ID" value="OJA18667.1"/>
    <property type="molecule type" value="Genomic_DNA"/>
</dbReference>
<name>A0A1J8QFD8_9AGAM</name>
<dbReference type="AlphaFoldDB" id="A0A1J8QFD8"/>
<comment type="caution">
    <text evidence="2">The sequence shown here is derived from an EMBL/GenBank/DDBJ whole genome shotgun (WGS) entry which is preliminary data.</text>
</comment>
<proteinExistence type="predicted"/>
<feature type="non-terminal residue" evidence="2">
    <location>
        <position position="1"/>
    </location>
</feature>
<gene>
    <name evidence="2" type="ORF">AZE42_13585</name>
</gene>
<feature type="region of interest" description="Disordered" evidence="1">
    <location>
        <begin position="110"/>
        <end position="153"/>
    </location>
</feature>
<accession>A0A1J8QFD8</accession>
<dbReference type="OrthoDB" id="2689303at2759"/>